<dbReference type="GO" id="GO:0005737">
    <property type="term" value="C:cytoplasm"/>
    <property type="evidence" value="ECO:0007669"/>
    <property type="project" value="UniProtKB-SubCell"/>
</dbReference>
<evidence type="ECO:0000313" key="8">
    <source>
        <dbReference type="Proteomes" id="UP000018144"/>
    </source>
</evidence>
<dbReference type="GO" id="GO:0036503">
    <property type="term" value="P:ERAD pathway"/>
    <property type="evidence" value="ECO:0007669"/>
    <property type="project" value="TreeGrafter"/>
</dbReference>
<feature type="domain" description="Proteasome component Ecm29 N-terminal" evidence="5">
    <location>
        <begin position="14"/>
        <end position="506"/>
    </location>
</feature>
<accession>U4LAH0</accession>
<dbReference type="GO" id="GO:0000502">
    <property type="term" value="C:proteasome complex"/>
    <property type="evidence" value="ECO:0007669"/>
    <property type="project" value="UniProtKB-KW"/>
</dbReference>
<sequence>MAQAPVEANELRLLNNVELRIALADSDTKLQNLLNLYLPAILLKLGSPHAAVHKKVGEICSHINTRIKSTSFLLPVPALLQQFQDPAAGGAHPLIRNVDLIYISMGIDRMPVSERLELLPTLLKDISTHGTIHQRTLFNVILRLLQHYKPPMRGNEEDTALREKLFGQDVSNAKWLASRFSKLMLLGSITFGAESEVKESPGLSREDMEFLTLKKKETFTPYSVLTDSKVAALKFLSTGAFTDEERFYSALIATTDGNSTIADPAEDIFKRAIAGISLEDEEVVSELYGLMLGRYGIPAAKFTLQMKILGLLSKSKTATKEVFKKQIEDILALGLRATDNKRLEGAVFFFMAWVARMSDNALIDSLAPGVVEKLRYWLLFNPHSEEAASGGMRASETLWKYAYETLALFASRCVRLLLEPEIEIISSLFKELDNDKKGFAAVIEDALGVILTRLSMERIHESVKSSIETMLLRVVLAEGRAVMQAVKWSNRLLGFGNVTAKWISLLSIKQGGSIAEEGSKALHPYSYRLVNPEASIKAIINASEMDIDQPEAEDKFAFPKFASLVQYFRSMDTHREDTFTETQIYKTLGPNPFAAALPFLKRIAIWEAIGTQHEGIKLDEDWDRNVDTILETDETSRSMVEAFFQQQDPEVVAFLLDMAWEAMINDGEASLDPIRGIWSDIAALVHQDALARYAEHLPTVLKLITSPKTETRHVSAQSFGLLGSSPVVDNTTLGNVVISLVAGVSDNKSGFVLAFGYLLSRMQMRGRMKHVDTVMLQKGLELIATLLSTSRDGVLIDAATEAICELSVFNVIQKDMIDIPAAKKTLLEKSKKGHEKSVQTLGSLGLLYAEGSSEIEDIIKDLITLGETGGVEMSFVVGEALSTVAAGWGSSAVRRRRHINGVDWASGRRDGVKEMLDLFLKRANESAGGGKRRATVVGLLSILEFCTGYDTIKERLTEAQLAFRMFLTDRDDFIQESAARGLTAVYGLSDESTQRELVRALVSSFTGETKQKIQVSRDTQLFEPGQLPTGDGSSVGSYGDIMSLAAELGDPSLVYKFMSLARHNSLWTSRAAFGRFGLQKILSSSVEVRDNAKLWPVLYRYRFDPSTGVRQSMESIWQALGGGSETVERWWEDILRECLKSSLRGSEWRVREASIAAMADLLGGRKVSQYKQYLQEIWVVAFKVLDDVKESVRVAAMKLCKTLTTGMVRALEGDTGPKETAEILTSLMEFLMGRQGLEAEAQDVQMFALHTLLKVVKSAGEKLRPWIPDLLHKMLVLLAEVEPEAVNYLIMNADKYKTTGEDIDRMRLTSIRHSPIMSAIEDILDNLDEASMTKLVPTLTKSLRTFLSLPSKAGCSRVIVSLVMRHPTLFKPYADNIGKSLLGVVNDRSEVVSASYAIAVGYASRLATDEGLLNTVKWCKDTYWSGEEKERRVAGAIISAIYKHATDRANSLAVDILPFIFIAKNDMDASVAEEFSKTWSDNTGGSGAVKLYLNEIVQLSKDNISSARWATKQTCSLALAEAAKALSRDATVAQVEIIWSALVTATAIKSWEGKEKVLESFVTFAVDAKPHLLTDSKRIAELEKIMTREAKRNNATYRGPAINCLGIYAAGFPESDLFDSAFDIVTAAISPDDEDEMDVDGKDGHSSKQLQQATVVHCLTALARCWRPSKTNEANAIKQLETLLAILDKQSAGANIALKSCIVSSITIATEHLASSDVTFTGVNWDKSLQNIFKRIDEHLHDQGYETGRDKSVAALSVFVDVLERYKSVVDGSRFSGLVQSMNDVIQTRLREENSSVVRQVLVPVAAKIASL</sequence>
<evidence type="ECO:0000256" key="1">
    <source>
        <dbReference type="ARBA" id="ARBA00004496"/>
    </source>
</evidence>
<dbReference type="InterPro" id="IPR024372">
    <property type="entry name" value="Ecm29_N"/>
</dbReference>
<proteinExistence type="predicted"/>
<gene>
    <name evidence="7" type="ORF">PCON_02391</name>
</gene>
<evidence type="ECO:0000256" key="2">
    <source>
        <dbReference type="ARBA" id="ARBA00022490"/>
    </source>
</evidence>
<evidence type="ECO:0000259" key="6">
    <source>
        <dbReference type="Pfam" id="PF24492"/>
    </source>
</evidence>
<dbReference type="PANTHER" id="PTHR23346:SF19">
    <property type="entry name" value="PROTEASOME ADAPTER AND SCAFFOLD PROTEIN ECM29"/>
    <property type="match status" value="1"/>
</dbReference>
<protein>
    <submittedName>
        <fullName evidence="7">Similar to Proteasome component ECM29 acc. no. P38737</fullName>
    </submittedName>
</protein>
<keyword evidence="4 7" id="KW-0647">Proteasome</keyword>
<dbReference type="InterPro" id="IPR011989">
    <property type="entry name" value="ARM-like"/>
</dbReference>
<evidence type="ECO:0000313" key="7">
    <source>
        <dbReference type="EMBL" id="CCX15932.1"/>
    </source>
</evidence>
<dbReference type="Proteomes" id="UP000018144">
    <property type="component" value="Unassembled WGS sequence"/>
</dbReference>
<dbReference type="GO" id="GO:0060090">
    <property type="term" value="F:molecular adaptor activity"/>
    <property type="evidence" value="ECO:0007669"/>
    <property type="project" value="InterPro"/>
</dbReference>
<dbReference type="GO" id="GO:0005634">
    <property type="term" value="C:nucleus"/>
    <property type="evidence" value="ECO:0007669"/>
    <property type="project" value="TreeGrafter"/>
</dbReference>
<dbReference type="OrthoDB" id="16066at2759"/>
<feature type="domain" description="Proteasome adapter and scaffold protein ECM29 HEAT-repeat" evidence="6">
    <location>
        <begin position="1263"/>
        <end position="1423"/>
    </location>
</feature>
<keyword evidence="3" id="KW-0677">Repeat</keyword>
<dbReference type="SUPFAM" id="SSF48371">
    <property type="entry name" value="ARM repeat"/>
    <property type="match status" value="3"/>
</dbReference>
<dbReference type="PANTHER" id="PTHR23346">
    <property type="entry name" value="TRANSLATIONAL ACTIVATOR GCN1-RELATED"/>
    <property type="match status" value="1"/>
</dbReference>
<evidence type="ECO:0000256" key="4">
    <source>
        <dbReference type="ARBA" id="ARBA00022942"/>
    </source>
</evidence>
<evidence type="ECO:0000259" key="5">
    <source>
        <dbReference type="Pfam" id="PF13001"/>
    </source>
</evidence>
<organism evidence="7 8">
    <name type="scientific">Pyronema omphalodes (strain CBS 100304)</name>
    <name type="common">Pyronema confluens</name>
    <dbReference type="NCBI Taxonomy" id="1076935"/>
    <lineage>
        <taxon>Eukaryota</taxon>
        <taxon>Fungi</taxon>
        <taxon>Dikarya</taxon>
        <taxon>Ascomycota</taxon>
        <taxon>Pezizomycotina</taxon>
        <taxon>Pezizomycetes</taxon>
        <taxon>Pezizales</taxon>
        <taxon>Pyronemataceae</taxon>
        <taxon>Pyronema</taxon>
    </lineage>
</organism>
<dbReference type="Gene3D" id="1.25.10.10">
    <property type="entry name" value="Leucine-rich Repeat Variant"/>
    <property type="match status" value="2"/>
</dbReference>
<dbReference type="Pfam" id="PF24492">
    <property type="entry name" value="HEAT_ECM29"/>
    <property type="match status" value="1"/>
</dbReference>
<comment type="subcellular location">
    <subcellularLocation>
        <location evidence="1">Cytoplasm</location>
    </subcellularLocation>
</comment>
<name>U4LAH0_PYROM</name>
<dbReference type="Pfam" id="PF13001">
    <property type="entry name" value="ECM29_N"/>
    <property type="match status" value="1"/>
</dbReference>
<keyword evidence="2" id="KW-0963">Cytoplasm</keyword>
<dbReference type="InterPro" id="IPR016024">
    <property type="entry name" value="ARM-type_fold"/>
</dbReference>
<dbReference type="InterPro" id="IPR055443">
    <property type="entry name" value="HEAT_ECM29"/>
</dbReference>
<reference evidence="7 8" key="1">
    <citation type="journal article" date="2013" name="PLoS Genet.">
        <title>The genome and development-dependent transcriptomes of Pyronema confluens: a window into fungal evolution.</title>
        <authorList>
            <person name="Traeger S."/>
            <person name="Altegoer F."/>
            <person name="Freitag M."/>
            <person name="Gabaldon T."/>
            <person name="Kempken F."/>
            <person name="Kumar A."/>
            <person name="Marcet-Houben M."/>
            <person name="Poggeler S."/>
            <person name="Stajich J.E."/>
            <person name="Nowrousian M."/>
        </authorList>
    </citation>
    <scope>NUCLEOTIDE SEQUENCE [LARGE SCALE GENOMIC DNA]</scope>
    <source>
        <strain evidence="8">CBS 100304</strain>
        <tissue evidence="7">Vegetative mycelium</tissue>
    </source>
</reference>
<dbReference type="eggNOG" id="KOG0915">
    <property type="taxonomic scope" value="Eukaryota"/>
</dbReference>
<evidence type="ECO:0000256" key="3">
    <source>
        <dbReference type="ARBA" id="ARBA00022737"/>
    </source>
</evidence>
<dbReference type="Pfam" id="PF23731">
    <property type="entry name" value="ARM_ECM29_C"/>
    <property type="match status" value="1"/>
</dbReference>
<keyword evidence="8" id="KW-1185">Reference proteome</keyword>
<dbReference type="STRING" id="1076935.U4LAH0"/>
<dbReference type="OMA" id="CRIKDIE"/>
<dbReference type="EMBL" id="HF936265">
    <property type="protein sequence ID" value="CCX15932.1"/>
    <property type="molecule type" value="Genomic_DNA"/>
</dbReference>
<dbReference type="GO" id="GO:0043248">
    <property type="term" value="P:proteasome assembly"/>
    <property type="evidence" value="ECO:0007669"/>
    <property type="project" value="InterPro"/>
</dbReference>